<evidence type="ECO:0000313" key="1">
    <source>
        <dbReference type="EMBL" id="KAF9494423.1"/>
    </source>
</evidence>
<proteinExistence type="predicted"/>
<dbReference type="AlphaFoldDB" id="A0A9P6DFD5"/>
<evidence type="ECO:0000313" key="2">
    <source>
        <dbReference type="Proteomes" id="UP000807025"/>
    </source>
</evidence>
<keyword evidence="2" id="KW-1185">Reference proteome</keyword>
<dbReference type="EMBL" id="MU154573">
    <property type="protein sequence ID" value="KAF9494423.1"/>
    <property type="molecule type" value="Genomic_DNA"/>
</dbReference>
<protein>
    <recommendedName>
        <fullName evidence="3">DDE-1 domain-containing protein</fullName>
    </recommendedName>
</protein>
<feature type="non-terminal residue" evidence="1">
    <location>
        <position position="1"/>
    </location>
</feature>
<evidence type="ECO:0008006" key="3">
    <source>
        <dbReference type="Google" id="ProtNLM"/>
    </source>
</evidence>
<reference evidence="1" key="1">
    <citation type="submission" date="2020-11" db="EMBL/GenBank/DDBJ databases">
        <authorList>
            <consortium name="DOE Joint Genome Institute"/>
            <person name="Ahrendt S."/>
            <person name="Riley R."/>
            <person name="Andreopoulos W."/>
            <person name="Labutti K."/>
            <person name="Pangilinan J."/>
            <person name="Ruiz-Duenas F.J."/>
            <person name="Barrasa J.M."/>
            <person name="Sanchez-Garcia M."/>
            <person name="Camarero S."/>
            <person name="Miyauchi S."/>
            <person name="Serrano A."/>
            <person name="Linde D."/>
            <person name="Babiker R."/>
            <person name="Drula E."/>
            <person name="Ayuso-Fernandez I."/>
            <person name="Pacheco R."/>
            <person name="Padilla G."/>
            <person name="Ferreira P."/>
            <person name="Barriuso J."/>
            <person name="Kellner H."/>
            <person name="Castanera R."/>
            <person name="Alfaro M."/>
            <person name="Ramirez L."/>
            <person name="Pisabarro A.G."/>
            <person name="Kuo A."/>
            <person name="Tritt A."/>
            <person name="Lipzen A."/>
            <person name="He G."/>
            <person name="Yan M."/>
            <person name="Ng V."/>
            <person name="Cullen D."/>
            <person name="Martin F."/>
            <person name="Rosso M.-N."/>
            <person name="Henrissat B."/>
            <person name="Hibbett D."/>
            <person name="Martinez A.T."/>
            <person name="Grigoriev I.V."/>
        </authorList>
    </citation>
    <scope>NUCLEOTIDE SEQUENCE</scope>
    <source>
        <strain evidence="1">ATCC 90797</strain>
    </source>
</reference>
<feature type="non-terminal residue" evidence="1">
    <location>
        <position position="53"/>
    </location>
</feature>
<comment type="caution">
    <text evidence="1">The sequence shown here is derived from an EMBL/GenBank/DDBJ whole genome shotgun (WGS) entry which is preliminary data.</text>
</comment>
<accession>A0A9P6DFD5</accession>
<organism evidence="1 2">
    <name type="scientific">Pleurotus eryngii</name>
    <name type="common">Boletus of the steppes</name>
    <dbReference type="NCBI Taxonomy" id="5323"/>
    <lineage>
        <taxon>Eukaryota</taxon>
        <taxon>Fungi</taxon>
        <taxon>Dikarya</taxon>
        <taxon>Basidiomycota</taxon>
        <taxon>Agaricomycotina</taxon>
        <taxon>Agaricomycetes</taxon>
        <taxon>Agaricomycetidae</taxon>
        <taxon>Agaricales</taxon>
        <taxon>Pleurotineae</taxon>
        <taxon>Pleurotaceae</taxon>
        <taxon>Pleurotus</taxon>
    </lineage>
</organism>
<dbReference type="OrthoDB" id="2968364at2759"/>
<name>A0A9P6DFD5_PLEER</name>
<sequence>LACFPSKCTHKLQPLDVLVFASIQHAWKEHADLCLLKGIKINHHTLIPEYMHI</sequence>
<dbReference type="Proteomes" id="UP000807025">
    <property type="component" value="Unassembled WGS sequence"/>
</dbReference>
<gene>
    <name evidence="1" type="ORF">BDN71DRAFT_1374562</name>
</gene>